<name>A0ABV5M5G4_9ACTN</name>
<accession>A0ABV5M5G4</accession>
<dbReference type="RefSeq" id="WP_223098303.1">
    <property type="nucleotide sequence ID" value="NZ_CP061913.1"/>
</dbReference>
<feature type="chain" id="PRO_5046476300" evidence="2">
    <location>
        <begin position="22"/>
        <end position="268"/>
    </location>
</feature>
<comment type="caution">
    <text evidence="4">The sequence shown here is derived from an EMBL/GenBank/DDBJ whole genome shotgun (WGS) entry which is preliminary data.</text>
</comment>
<evidence type="ECO:0000259" key="3">
    <source>
        <dbReference type="Pfam" id="PF01471"/>
    </source>
</evidence>
<sequence>MGTKLMMSGLAVVTALGLGLAATLTPDRSAGPEPSMVVEANDSPELVNVAVNTPSLSTCFSRILAVGASGPCVKSLQESLLALPGWKDAFRADGLYGARTRLAVVYYQGWAGLAQDGQAGPITLKNLDRDANRPVPAGRPATLPRMPDKDAVFSRNANNLSKRVSLTTLDVYYTQGTTRWFNDKLGDVSTDAAIGAASIAACTSAGLVTGFAGGLTCDLLFYAEGLNIKRASQEAARSGGCFKLTVRNIGMGAVQTTYSADHSHNCIP</sequence>
<dbReference type="SUPFAM" id="SSF47090">
    <property type="entry name" value="PGBD-like"/>
    <property type="match status" value="1"/>
</dbReference>
<evidence type="ECO:0000313" key="4">
    <source>
        <dbReference type="EMBL" id="MFB9444098.1"/>
    </source>
</evidence>
<reference evidence="4 5" key="1">
    <citation type="submission" date="2024-09" db="EMBL/GenBank/DDBJ databases">
        <authorList>
            <person name="Sun Q."/>
            <person name="Mori K."/>
        </authorList>
    </citation>
    <scope>NUCLEOTIDE SEQUENCE [LARGE SCALE GENOMIC DNA]</scope>
    <source>
        <strain evidence="4 5">JCM 3307</strain>
    </source>
</reference>
<proteinExistence type="predicted"/>
<dbReference type="InterPro" id="IPR036365">
    <property type="entry name" value="PGBD-like_sf"/>
</dbReference>
<evidence type="ECO:0000256" key="1">
    <source>
        <dbReference type="SAM" id="MobiDB-lite"/>
    </source>
</evidence>
<keyword evidence="5" id="KW-1185">Reference proteome</keyword>
<feature type="domain" description="Peptidoglycan binding-like" evidence="3">
    <location>
        <begin position="70"/>
        <end position="125"/>
    </location>
</feature>
<dbReference type="InterPro" id="IPR002477">
    <property type="entry name" value="Peptidoglycan-bd-like"/>
</dbReference>
<organism evidence="4 5">
    <name type="scientific">Dactylosporangium vinaceum</name>
    <dbReference type="NCBI Taxonomy" id="53362"/>
    <lineage>
        <taxon>Bacteria</taxon>
        <taxon>Bacillati</taxon>
        <taxon>Actinomycetota</taxon>
        <taxon>Actinomycetes</taxon>
        <taxon>Micromonosporales</taxon>
        <taxon>Micromonosporaceae</taxon>
        <taxon>Dactylosporangium</taxon>
    </lineage>
</organism>
<feature type="signal peptide" evidence="2">
    <location>
        <begin position="1"/>
        <end position="21"/>
    </location>
</feature>
<protein>
    <submittedName>
        <fullName evidence="4">Peptidoglycan-binding protein</fullName>
    </submittedName>
</protein>
<evidence type="ECO:0000313" key="5">
    <source>
        <dbReference type="Proteomes" id="UP001589608"/>
    </source>
</evidence>
<dbReference type="Pfam" id="PF01471">
    <property type="entry name" value="PG_binding_1"/>
    <property type="match status" value="1"/>
</dbReference>
<dbReference type="EMBL" id="JBHMCA010000024">
    <property type="protein sequence ID" value="MFB9444098.1"/>
    <property type="molecule type" value="Genomic_DNA"/>
</dbReference>
<gene>
    <name evidence="4" type="ORF">ACFFTR_13530</name>
</gene>
<dbReference type="InterPro" id="IPR036366">
    <property type="entry name" value="PGBDSf"/>
</dbReference>
<feature type="region of interest" description="Disordered" evidence="1">
    <location>
        <begin position="125"/>
        <end position="144"/>
    </location>
</feature>
<dbReference type="Proteomes" id="UP001589608">
    <property type="component" value="Unassembled WGS sequence"/>
</dbReference>
<keyword evidence="2" id="KW-0732">Signal</keyword>
<dbReference type="Gene3D" id="1.10.101.10">
    <property type="entry name" value="PGBD-like superfamily/PGBD"/>
    <property type="match status" value="1"/>
</dbReference>
<evidence type="ECO:0000256" key="2">
    <source>
        <dbReference type="SAM" id="SignalP"/>
    </source>
</evidence>